<feature type="transmembrane region" description="Helical" evidence="8">
    <location>
        <begin position="95"/>
        <end position="114"/>
    </location>
</feature>
<dbReference type="RefSeq" id="WP_186458143.1">
    <property type="nucleotide sequence ID" value="NZ_VIWP01000001.1"/>
</dbReference>
<reference evidence="9 10" key="1">
    <citation type="submission" date="2019-06" db="EMBL/GenBank/DDBJ databases">
        <title>Sorghum-associated microbial communities from plants grown in Nebraska, USA.</title>
        <authorList>
            <person name="Schachtman D."/>
        </authorList>
    </citation>
    <scope>NUCLEOTIDE SEQUENCE [LARGE SCALE GENOMIC DNA]</scope>
    <source>
        <strain evidence="9 10">1225</strain>
    </source>
</reference>
<organism evidence="9 10">
    <name type="scientific">Neorhizobium alkalisoli</name>
    <dbReference type="NCBI Taxonomy" id="528178"/>
    <lineage>
        <taxon>Bacteria</taxon>
        <taxon>Pseudomonadati</taxon>
        <taxon>Pseudomonadota</taxon>
        <taxon>Alphaproteobacteria</taxon>
        <taxon>Hyphomicrobiales</taxon>
        <taxon>Rhizobiaceae</taxon>
        <taxon>Rhizobium/Agrobacterium group</taxon>
        <taxon>Neorhizobium</taxon>
    </lineage>
</organism>
<comment type="subcellular location">
    <subcellularLocation>
        <location evidence="1 8">Cell membrane</location>
        <topology evidence="1 8">Multi-pass membrane protein</topology>
    </subcellularLocation>
</comment>
<keyword evidence="6 8" id="KW-1133">Transmembrane helix</keyword>
<evidence type="ECO:0000256" key="5">
    <source>
        <dbReference type="ARBA" id="ARBA00022692"/>
    </source>
</evidence>
<feature type="transmembrane region" description="Helical" evidence="8">
    <location>
        <begin position="65"/>
        <end position="89"/>
    </location>
</feature>
<keyword evidence="5 8" id="KW-0812">Transmembrane</keyword>
<evidence type="ECO:0000256" key="6">
    <source>
        <dbReference type="ARBA" id="ARBA00022989"/>
    </source>
</evidence>
<evidence type="ECO:0000313" key="9">
    <source>
        <dbReference type="EMBL" id="TWF59184.1"/>
    </source>
</evidence>
<feature type="transmembrane region" description="Helical" evidence="8">
    <location>
        <begin position="126"/>
        <end position="144"/>
    </location>
</feature>
<evidence type="ECO:0000256" key="1">
    <source>
        <dbReference type="ARBA" id="ARBA00004651"/>
    </source>
</evidence>
<evidence type="ECO:0000256" key="3">
    <source>
        <dbReference type="ARBA" id="ARBA00022448"/>
    </source>
</evidence>
<dbReference type="PANTHER" id="PTHR30269">
    <property type="entry name" value="TRANSMEMBRANE PROTEIN YFCA"/>
    <property type="match status" value="1"/>
</dbReference>
<accession>A0A561R9C0</accession>
<feature type="transmembrane region" description="Helical" evidence="8">
    <location>
        <begin position="224"/>
        <end position="243"/>
    </location>
</feature>
<dbReference type="InterPro" id="IPR002781">
    <property type="entry name" value="TM_pro_TauE-like"/>
</dbReference>
<dbReference type="PANTHER" id="PTHR30269:SF37">
    <property type="entry name" value="MEMBRANE TRANSPORTER PROTEIN"/>
    <property type="match status" value="1"/>
</dbReference>
<keyword evidence="4 8" id="KW-1003">Cell membrane</keyword>
<comment type="similarity">
    <text evidence="2 8">Belongs to the 4-toluene sulfonate uptake permease (TSUP) (TC 2.A.102) family.</text>
</comment>
<dbReference type="GO" id="GO:0005886">
    <property type="term" value="C:plasma membrane"/>
    <property type="evidence" value="ECO:0007669"/>
    <property type="project" value="UniProtKB-SubCell"/>
</dbReference>
<gene>
    <name evidence="9" type="ORF">FHW37_101990</name>
</gene>
<evidence type="ECO:0000256" key="4">
    <source>
        <dbReference type="ARBA" id="ARBA00022475"/>
    </source>
</evidence>
<dbReference type="EMBL" id="VIWP01000001">
    <property type="protein sequence ID" value="TWF59184.1"/>
    <property type="molecule type" value="Genomic_DNA"/>
</dbReference>
<keyword evidence="7 8" id="KW-0472">Membrane</keyword>
<feature type="transmembrane region" description="Helical" evidence="8">
    <location>
        <begin position="192"/>
        <end position="212"/>
    </location>
</feature>
<feature type="transmembrane region" description="Helical" evidence="8">
    <location>
        <begin position="28"/>
        <end position="53"/>
    </location>
</feature>
<evidence type="ECO:0000313" key="10">
    <source>
        <dbReference type="Proteomes" id="UP000320653"/>
    </source>
</evidence>
<evidence type="ECO:0000256" key="8">
    <source>
        <dbReference type="RuleBase" id="RU363041"/>
    </source>
</evidence>
<name>A0A561R9C0_9HYPH</name>
<protein>
    <recommendedName>
        <fullName evidence="8">Probable membrane transporter protein</fullName>
    </recommendedName>
</protein>
<keyword evidence="10" id="KW-1185">Reference proteome</keyword>
<keyword evidence="3" id="KW-0813">Transport</keyword>
<evidence type="ECO:0000256" key="7">
    <source>
        <dbReference type="ARBA" id="ARBA00023136"/>
    </source>
</evidence>
<evidence type="ECO:0000256" key="2">
    <source>
        <dbReference type="ARBA" id="ARBA00009142"/>
    </source>
</evidence>
<sequence>MDQWLLLMGVAIGAGALSGLVGTGASLLLLPVLVPMFGAVEAIPIMAVAGFMANFSRALAWWRSIAWKAVLAYALPGMPAAALGAYTLVHLPAGWPETMLGLFIIALVPIRRLATAKVPAAGLRHLALTGALVGFLTGIFLSTGPLSVPAFLAFGLMRGAFIATEATASLLVQAAKIVSFREFGAITIENMLRGVVIGGALMAGTFLIRPLVARLGDHHFRTMMDMVTLVSGIYLLVFGLGHLL</sequence>
<dbReference type="Pfam" id="PF01925">
    <property type="entry name" value="TauE"/>
    <property type="match status" value="1"/>
</dbReference>
<dbReference type="AlphaFoldDB" id="A0A561R9C0"/>
<dbReference type="Proteomes" id="UP000320653">
    <property type="component" value="Unassembled WGS sequence"/>
</dbReference>
<dbReference type="InterPro" id="IPR052017">
    <property type="entry name" value="TSUP"/>
</dbReference>
<comment type="caution">
    <text evidence="9">The sequence shown here is derived from an EMBL/GenBank/DDBJ whole genome shotgun (WGS) entry which is preliminary data.</text>
</comment>
<proteinExistence type="inferred from homology"/>